<name>A0A2G4YMN7_9PROT</name>
<dbReference type="AlphaFoldDB" id="A0A2G4YMN7"/>
<evidence type="ECO:0000313" key="3">
    <source>
        <dbReference type="Proteomes" id="UP000229730"/>
    </source>
</evidence>
<keyword evidence="3" id="KW-1185">Reference proteome</keyword>
<proteinExistence type="predicted"/>
<dbReference type="RefSeq" id="WP_099475070.1">
    <property type="nucleotide sequence ID" value="NZ_CP041025.1"/>
</dbReference>
<gene>
    <name evidence="2" type="ORF">CRD36_16500</name>
</gene>
<reference evidence="2 3" key="1">
    <citation type="submission" date="2017-10" db="EMBL/GenBank/DDBJ databases">
        <title>Frigbacter circumglobatus gen. nov. sp. nov., isolated from sediment cultured in situ.</title>
        <authorList>
            <person name="Zhao Z."/>
        </authorList>
    </citation>
    <scope>NUCLEOTIDE SEQUENCE [LARGE SCALE GENOMIC DNA]</scope>
    <source>
        <strain evidence="2 3">ZYL</strain>
    </source>
</reference>
<dbReference type="EMBL" id="PDEM01000032">
    <property type="protein sequence ID" value="PHZ83565.1"/>
    <property type="molecule type" value="Genomic_DNA"/>
</dbReference>
<dbReference type="OrthoDB" id="119963at2"/>
<evidence type="ECO:0000259" key="1">
    <source>
        <dbReference type="Pfam" id="PF13471"/>
    </source>
</evidence>
<organism evidence="2 3">
    <name type="scientific">Paremcibacter congregatus</name>
    <dbReference type="NCBI Taxonomy" id="2043170"/>
    <lineage>
        <taxon>Bacteria</taxon>
        <taxon>Pseudomonadati</taxon>
        <taxon>Pseudomonadota</taxon>
        <taxon>Alphaproteobacteria</taxon>
        <taxon>Emcibacterales</taxon>
        <taxon>Emcibacteraceae</taxon>
        <taxon>Paremcibacter</taxon>
    </lineage>
</organism>
<comment type="caution">
    <text evidence="2">The sequence shown here is derived from an EMBL/GenBank/DDBJ whole genome shotgun (WGS) entry which is preliminary data.</text>
</comment>
<sequence>MIMNDSFVHDLKHRYALAPQVYTCCIEDRCVVYNLRKNDCQLLDAGEKQVLDVLMQEDTPPGDVRLSDLMSALTSLVEKDVLVGRATDGAETGQRNSFPAVKGDLDSYPFDGIPVIGFGHLYRCLRAVLAVRLALWCHSLEQITVRLARRKLRAVSRGGGGSSFIKTRDLVEVFRILQVLFYSSRDESLFDSLVLADFLASYGIYPEIVWGVSVDPLSLHVWVQGGEVSYNCPLDHVDDFKPIMAV</sequence>
<accession>A0A2G4YMN7</accession>
<dbReference type="InParanoid" id="A0A2G4YMN7"/>
<evidence type="ECO:0000313" key="2">
    <source>
        <dbReference type="EMBL" id="PHZ83565.1"/>
    </source>
</evidence>
<dbReference type="InterPro" id="IPR032708">
    <property type="entry name" value="McjB_C"/>
</dbReference>
<dbReference type="Proteomes" id="UP000229730">
    <property type="component" value="Unassembled WGS sequence"/>
</dbReference>
<feature type="domain" description="Microcin J25-processing protein McjB C-terminal" evidence="1">
    <location>
        <begin position="147"/>
        <end position="244"/>
    </location>
</feature>
<protein>
    <recommendedName>
        <fullName evidence="1">Microcin J25-processing protein McjB C-terminal domain-containing protein</fullName>
    </recommendedName>
</protein>
<dbReference type="Pfam" id="PF13471">
    <property type="entry name" value="Transglut_core3"/>
    <property type="match status" value="1"/>
</dbReference>